<accession>A0A1D1UF59</accession>
<sequence length="73" mass="8414">MIYWNSVLSWTFCPASWIHWMGASRRILRCVSRTEEEGILGSRTVPCCHVESCPETKSSENSLRPRGDHFLSK</sequence>
<reference evidence="2 3" key="1">
    <citation type="journal article" date="2016" name="Nat. Commun.">
        <title>Extremotolerant tardigrade genome and improved radiotolerance of human cultured cells by tardigrade-unique protein.</title>
        <authorList>
            <person name="Hashimoto T."/>
            <person name="Horikawa D.D."/>
            <person name="Saito Y."/>
            <person name="Kuwahara H."/>
            <person name="Kozuka-Hata H."/>
            <person name="Shin-I T."/>
            <person name="Minakuchi Y."/>
            <person name="Ohishi K."/>
            <person name="Motoyama A."/>
            <person name="Aizu T."/>
            <person name="Enomoto A."/>
            <person name="Kondo K."/>
            <person name="Tanaka S."/>
            <person name="Hara Y."/>
            <person name="Koshikawa S."/>
            <person name="Sagara H."/>
            <person name="Miura T."/>
            <person name="Yokobori S."/>
            <person name="Miyagawa K."/>
            <person name="Suzuki Y."/>
            <person name="Kubo T."/>
            <person name="Oyama M."/>
            <person name="Kohara Y."/>
            <person name="Fujiyama A."/>
            <person name="Arakawa K."/>
            <person name="Katayama T."/>
            <person name="Toyoda A."/>
            <person name="Kunieda T."/>
        </authorList>
    </citation>
    <scope>NUCLEOTIDE SEQUENCE [LARGE SCALE GENOMIC DNA]</scope>
    <source>
        <strain evidence="2 3">YOKOZUNA-1</strain>
    </source>
</reference>
<evidence type="ECO:0000313" key="3">
    <source>
        <dbReference type="Proteomes" id="UP000186922"/>
    </source>
</evidence>
<dbReference type="Proteomes" id="UP000186922">
    <property type="component" value="Unassembled WGS sequence"/>
</dbReference>
<evidence type="ECO:0000313" key="2">
    <source>
        <dbReference type="EMBL" id="GAU87170.1"/>
    </source>
</evidence>
<keyword evidence="3" id="KW-1185">Reference proteome</keyword>
<dbReference type="AlphaFoldDB" id="A0A1D1UF59"/>
<evidence type="ECO:0000256" key="1">
    <source>
        <dbReference type="SAM" id="MobiDB-lite"/>
    </source>
</evidence>
<name>A0A1D1UF59_RAMVA</name>
<gene>
    <name evidence="2" type="primary">RvY_00062</name>
    <name evidence="2" type="synonym">RvY_00062.1</name>
    <name evidence="2" type="ORF">RvY_00062-1</name>
</gene>
<proteinExistence type="predicted"/>
<protein>
    <submittedName>
        <fullName evidence="2">Uncharacterized protein</fullName>
    </submittedName>
</protein>
<comment type="caution">
    <text evidence="2">The sequence shown here is derived from an EMBL/GenBank/DDBJ whole genome shotgun (WGS) entry which is preliminary data.</text>
</comment>
<feature type="region of interest" description="Disordered" evidence="1">
    <location>
        <begin position="52"/>
        <end position="73"/>
    </location>
</feature>
<dbReference type="EMBL" id="BDGG01000001">
    <property type="protein sequence ID" value="GAU87170.1"/>
    <property type="molecule type" value="Genomic_DNA"/>
</dbReference>
<organism evidence="2 3">
    <name type="scientific">Ramazzottius varieornatus</name>
    <name type="common">Water bear</name>
    <name type="synonym">Tardigrade</name>
    <dbReference type="NCBI Taxonomy" id="947166"/>
    <lineage>
        <taxon>Eukaryota</taxon>
        <taxon>Metazoa</taxon>
        <taxon>Ecdysozoa</taxon>
        <taxon>Tardigrada</taxon>
        <taxon>Eutardigrada</taxon>
        <taxon>Parachela</taxon>
        <taxon>Hypsibioidea</taxon>
        <taxon>Ramazzottiidae</taxon>
        <taxon>Ramazzottius</taxon>
    </lineage>
</organism>